<gene>
    <name evidence="4" type="ORF">Xinn_04088</name>
    <name evidence="5" type="ORF">XIS1_110001</name>
</gene>
<keyword evidence="1 5" id="KW-0808">Transferase</keyword>
<dbReference type="SUPFAM" id="SSF55729">
    <property type="entry name" value="Acyl-CoA N-acyltransferases (Nat)"/>
    <property type="match status" value="1"/>
</dbReference>
<reference evidence="6" key="1">
    <citation type="submission" date="2016-12" db="EMBL/GenBank/DDBJ databases">
        <authorList>
            <person name="Gaudriault S."/>
        </authorList>
    </citation>
    <scope>NUCLEOTIDE SEQUENCE [LARGE SCALE GENOMIC DNA]</scope>
    <source>
        <strain evidence="6">HGB1681 (deposited as PTA-6826 in the American Type Culture Collection)</strain>
    </source>
</reference>
<dbReference type="Gene3D" id="3.40.630.30">
    <property type="match status" value="1"/>
</dbReference>
<name>A0A1N6MQS8_9GAMM</name>
<dbReference type="GO" id="GO:0016747">
    <property type="term" value="F:acyltransferase activity, transferring groups other than amino-acyl groups"/>
    <property type="evidence" value="ECO:0007669"/>
    <property type="project" value="InterPro"/>
</dbReference>
<sequence>MKSGGSLDCNKINIRKSIIAELPALAELRWALCSDDEETELPIDKAHFTEQFLKRERELEAMGNLINFVAEKDAELIGVISLILVNKIPSPYEINGCWGYVTNVYVRPAYRNHGVGEKLLSFVKDQAIADKCELLVVWPSDRSYPFYKRAGFKSEKREQDPLVLVL</sequence>
<dbReference type="CDD" id="cd04301">
    <property type="entry name" value="NAT_SF"/>
    <property type="match status" value="1"/>
</dbReference>
<dbReference type="PANTHER" id="PTHR43877">
    <property type="entry name" value="AMINOALKYLPHOSPHONATE N-ACETYLTRANSFERASE-RELATED-RELATED"/>
    <property type="match status" value="1"/>
</dbReference>
<evidence type="ECO:0000259" key="3">
    <source>
        <dbReference type="PROSITE" id="PS51186"/>
    </source>
</evidence>
<dbReference type="OrthoDB" id="7678938at2"/>
<evidence type="ECO:0000256" key="2">
    <source>
        <dbReference type="ARBA" id="ARBA00023315"/>
    </source>
</evidence>
<dbReference type="InterPro" id="IPR050832">
    <property type="entry name" value="Bact_Acetyltransf"/>
</dbReference>
<proteinExistence type="predicted"/>
<dbReference type="EMBL" id="FTLG01000013">
    <property type="protein sequence ID" value="SIP71202.1"/>
    <property type="molecule type" value="Genomic_DNA"/>
</dbReference>
<dbReference type="PROSITE" id="PS51186">
    <property type="entry name" value="GNAT"/>
    <property type="match status" value="1"/>
</dbReference>
<accession>A0A1N6MQS8</accession>
<dbReference type="Pfam" id="PF00583">
    <property type="entry name" value="Acetyltransf_1"/>
    <property type="match status" value="1"/>
</dbReference>
<dbReference type="InterPro" id="IPR000182">
    <property type="entry name" value="GNAT_dom"/>
</dbReference>
<evidence type="ECO:0000313" key="5">
    <source>
        <dbReference type="EMBL" id="SIP71202.1"/>
    </source>
</evidence>
<dbReference type="RefSeq" id="WP_099137796.1">
    <property type="nucleotide sequence ID" value="NZ_CAWNQC010000053.1"/>
</dbReference>
<evidence type="ECO:0000256" key="1">
    <source>
        <dbReference type="ARBA" id="ARBA00022679"/>
    </source>
</evidence>
<dbReference type="Proteomes" id="UP000224871">
    <property type="component" value="Unassembled WGS sequence"/>
</dbReference>
<keyword evidence="7" id="KW-1185">Reference proteome</keyword>
<evidence type="ECO:0000313" key="6">
    <source>
        <dbReference type="Proteomes" id="UP000196435"/>
    </source>
</evidence>
<evidence type="ECO:0000313" key="4">
    <source>
        <dbReference type="EMBL" id="PHM24109.1"/>
    </source>
</evidence>
<feature type="domain" description="N-acetyltransferase" evidence="3">
    <location>
        <begin position="20"/>
        <end position="166"/>
    </location>
</feature>
<dbReference type="EMBL" id="NIBU01000146">
    <property type="protein sequence ID" value="PHM24109.1"/>
    <property type="molecule type" value="Genomic_DNA"/>
</dbReference>
<reference evidence="5" key="2">
    <citation type="submission" date="2016-12" db="EMBL/GenBank/DDBJ databases">
        <authorList>
            <person name="Song W.-J."/>
            <person name="Kurnit D.M."/>
        </authorList>
    </citation>
    <scope>NUCLEOTIDE SEQUENCE [LARGE SCALE GENOMIC DNA]</scope>
    <source>
        <strain evidence="5">HGB1681</strain>
    </source>
</reference>
<keyword evidence="2" id="KW-0012">Acyltransferase</keyword>
<protein>
    <submittedName>
        <fullName evidence="4">GNAT family N-acetyltransferase</fullName>
    </submittedName>
    <submittedName>
        <fullName evidence="5">Putative acetyltransferase</fullName>
    </submittedName>
</protein>
<dbReference type="InterPro" id="IPR016181">
    <property type="entry name" value="Acyl_CoA_acyltransferase"/>
</dbReference>
<dbReference type="AlphaFoldDB" id="A0A1N6MQS8"/>
<evidence type="ECO:0000313" key="7">
    <source>
        <dbReference type="Proteomes" id="UP000224871"/>
    </source>
</evidence>
<dbReference type="Proteomes" id="UP000196435">
    <property type="component" value="Unassembled WGS sequence"/>
</dbReference>
<reference evidence="4 7" key="3">
    <citation type="journal article" date="2017" name="Nat. Microbiol.">
        <title>Natural product diversity associated with the nematode symbionts Photorhabdus and Xenorhabdus.</title>
        <authorList>
            <person name="Tobias N.J."/>
            <person name="Wolff H."/>
            <person name="Djahanschiri B."/>
            <person name="Grundmann F."/>
            <person name="Kronenwerth M."/>
            <person name="Shi Y.M."/>
            <person name="Simonyi S."/>
            <person name="Grun P."/>
            <person name="Shapiro-Ilan D."/>
            <person name="Pidot S.J."/>
            <person name="Stinear T.P."/>
            <person name="Ebersberger I."/>
            <person name="Bode H.B."/>
        </authorList>
    </citation>
    <scope>NUCLEOTIDE SEQUENCE [LARGE SCALE GENOMIC DNA]</scope>
    <source>
        <strain evidence="4 7">DSM 16336</strain>
    </source>
</reference>
<organism evidence="5 6">
    <name type="scientific">Xenorhabdus innexi</name>
    <dbReference type="NCBI Taxonomy" id="290109"/>
    <lineage>
        <taxon>Bacteria</taxon>
        <taxon>Pseudomonadati</taxon>
        <taxon>Pseudomonadota</taxon>
        <taxon>Gammaproteobacteria</taxon>
        <taxon>Enterobacterales</taxon>
        <taxon>Morganellaceae</taxon>
        <taxon>Xenorhabdus</taxon>
    </lineage>
</organism>